<feature type="compositionally biased region" description="Gly residues" evidence="9">
    <location>
        <begin position="201"/>
        <end position="211"/>
    </location>
</feature>
<reference evidence="10 11" key="1">
    <citation type="submission" date="2017-11" db="EMBL/GenBank/DDBJ databases">
        <title>De novo assembly and phasing of dikaryotic genomes from two isolates of Puccinia coronata f. sp. avenae, the causal agent of oat crown rust.</title>
        <authorList>
            <person name="Miller M.E."/>
            <person name="Zhang Y."/>
            <person name="Omidvar V."/>
            <person name="Sperschneider J."/>
            <person name="Schwessinger B."/>
            <person name="Raley C."/>
            <person name="Palmer J.M."/>
            <person name="Garnica D."/>
            <person name="Upadhyaya N."/>
            <person name="Rathjen J."/>
            <person name="Taylor J.M."/>
            <person name="Park R.F."/>
            <person name="Dodds P.N."/>
            <person name="Hirsch C.D."/>
            <person name="Kianian S.F."/>
            <person name="Figueroa M."/>
        </authorList>
    </citation>
    <scope>NUCLEOTIDE SEQUENCE [LARGE SCALE GENOMIC DNA]</scope>
    <source>
        <strain evidence="10">12NC29</strain>
    </source>
</reference>
<accession>A0A2N5SY79</accession>
<dbReference type="Proteomes" id="UP000235388">
    <property type="component" value="Unassembled WGS sequence"/>
</dbReference>
<keyword evidence="3" id="KW-0509">mRNA transport</keyword>
<keyword evidence="11" id="KW-1185">Reference proteome</keyword>
<evidence type="ECO:0000313" key="11">
    <source>
        <dbReference type="Proteomes" id="UP000235388"/>
    </source>
</evidence>
<dbReference type="AlphaFoldDB" id="A0A2N5SY79"/>
<dbReference type="EMBL" id="PGCJ01000836">
    <property type="protein sequence ID" value="PLW18188.1"/>
    <property type="molecule type" value="Genomic_DNA"/>
</dbReference>
<evidence type="ECO:0000256" key="9">
    <source>
        <dbReference type="SAM" id="MobiDB-lite"/>
    </source>
</evidence>
<keyword evidence="6" id="KW-0906">Nuclear pore complex</keyword>
<keyword evidence="7" id="KW-0539">Nucleus</keyword>
<dbReference type="PANTHER" id="PTHR13257">
    <property type="entry name" value="NUCLEOPORIN NUP84-RELATED"/>
    <property type="match status" value="1"/>
</dbReference>
<feature type="compositionally biased region" description="Basic and acidic residues" evidence="9">
    <location>
        <begin position="190"/>
        <end position="199"/>
    </location>
</feature>
<proteinExistence type="predicted"/>
<evidence type="ECO:0000256" key="7">
    <source>
        <dbReference type="ARBA" id="ARBA00023242"/>
    </source>
</evidence>
<evidence type="ECO:0000256" key="2">
    <source>
        <dbReference type="ARBA" id="ARBA00022448"/>
    </source>
</evidence>
<keyword evidence="2" id="KW-0813">Transport</keyword>
<evidence type="ECO:0000256" key="5">
    <source>
        <dbReference type="ARBA" id="ARBA00023010"/>
    </source>
</evidence>
<evidence type="ECO:0000313" key="10">
    <source>
        <dbReference type="EMBL" id="PLW18188.1"/>
    </source>
</evidence>
<evidence type="ECO:0000256" key="4">
    <source>
        <dbReference type="ARBA" id="ARBA00022927"/>
    </source>
</evidence>
<comment type="caution">
    <text evidence="10">The sequence shown here is derived from an EMBL/GenBank/DDBJ whole genome shotgun (WGS) entry which is preliminary data.</text>
</comment>
<evidence type="ECO:0000256" key="3">
    <source>
        <dbReference type="ARBA" id="ARBA00022816"/>
    </source>
</evidence>
<dbReference type="GO" id="GO:0017056">
    <property type="term" value="F:structural constituent of nuclear pore"/>
    <property type="evidence" value="ECO:0007669"/>
    <property type="project" value="InterPro"/>
</dbReference>
<comment type="subcellular location">
    <subcellularLocation>
        <location evidence="1">Nucleus</location>
        <location evidence="1">Nuclear pore complex</location>
    </subcellularLocation>
</comment>
<dbReference type="InterPro" id="IPR037700">
    <property type="entry name" value="NUP88/NUP82"/>
</dbReference>
<dbReference type="GO" id="GO:0000056">
    <property type="term" value="P:ribosomal small subunit export from nucleus"/>
    <property type="evidence" value="ECO:0007669"/>
    <property type="project" value="InterPro"/>
</dbReference>
<gene>
    <name evidence="10" type="ORF">PCANC_12652</name>
</gene>
<evidence type="ECO:0000256" key="1">
    <source>
        <dbReference type="ARBA" id="ARBA00004567"/>
    </source>
</evidence>
<evidence type="ECO:0000256" key="8">
    <source>
        <dbReference type="SAM" id="Coils"/>
    </source>
</evidence>
<organism evidence="10 11">
    <name type="scientific">Puccinia coronata f. sp. avenae</name>
    <dbReference type="NCBI Taxonomy" id="200324"/>
    <lineage>
        <taxon>Eukaryota</taxon>
        <taxon>Fungi</taxon>
        <taxon>Dikarya</taxon>
        <taxon>Basidiomycota</taxon>
        <taxon>Pucciniomycotina</taxon>
        <taxon>Pucciniomycetes</taxon>
        <taxon>Pucciniales</taxon>
        <taxon>Pucciniaceae</taxon>
        <taxon>Puccinia</taxon>
    </lineage>
</organism>
<feature type="non-terminal residue" evidence="10">
    <location>
        <position position="1"/>
    </location>
</feature>
<dbReference type="OrthoDB" id="341482at2759"/>
<dbReference type="GO" id="GO:0006606">
    <property type="term" value="P:protein import into nucleus"/>
    <property type="evidence" value="ECO:0007669"/>
    <property type="project" value="TreeGrafter"/>
</dbReference>
<feature type="region of interest" description="Disordered" evidence="9">
    <location>
        <begin position="190"/>
        <end position="211"/>
    </location>
</feature>
<dbReference type="GO" id="GO:0000055">
    <property type="term" value="P:ribosomal large subunit export from nucleus"/>
    <property type="evidence" value="ECO:0007669"/>
    <property type="project" value="InterPro"/>
</dbReference>
<feature type="coiled-coil region" evidence="8">
    <location>
        <begin position="156"/>
        <end position="190"/>
    </location>
</feature>
<protein>
    <submittedName>
        <fullName evidence="10">Uncharacterized protein</fullName>
    </submittedName>
</protein>
<dbReference type="STRING" id="200324.A0A2N5SY79"/>
<evidence type="ECO:0000256" key="6">
    <source>
        <dbReference type="ARBA" id="ARBA00023132"/>
    </source>
</evidence>
<dbReference type="PANTHER" id="PTHR13257:SF0">
    <property type="entry name" value="NUCLEAR PORE COMPLEX PROTEIN NUP88"/>
    <property type="match status" value="1"/>
</dbReference>
<keyword evidence="5" id="KW-0811">Translocation</keyword>
<keyword evidence="4" id="KW-0653">Protein transport</keyword>
<sequence>NQWGVPGLLAQGAGGGSRRLSGPPEGCGSSASGVLRYANQVWSEIDQYIRQLVEAVNAGQGRLQLQISQFQDQIHQLARFPGHLHALDEHLDAQIARIQAVYHAHKSLLRRADTVLQKLADDRNRDLSREEVRWFAELNRMAAEVREGPPDGADNNTNNNTKKVGLEAQIAQLKRQLEATKARVRMAAERAAPAHDHAGPRGVGVASGSGKMGESQLVPIHHKLQQANGCLAIIHDQIAKINSSLTTM</sequence>
<dbReference type="GO" id="GO:0006406">
    <property type="term" value="P:mRNA export from nucleus"/>
    <property type="evidence" value="ECO:0007669"/>
    <property type="project" value="TreeGrafter"/>
</dbReference>
<keyword evidence="8" id="KW-0175">Coiled coil</keyword>
<dbReference type="GO" id="GO:0005643">
    <property type="term" value="C:nuclear pore"/>
    <property type="evidence" value="ECO:0007669"/>
    <property type="project" value="UniProtKB-SubCell"/>
</dbReference>
<name>A0A2N5SY79_9BASI</name>